<evidence type="ECO:0000313" key="2">
    <source>
        <dbReference type="Proteomes" id="UP001217089"/>
    </source>
</evidence>
<dbReference type="EMBL" id="JARBDR010000813">
    <property type="protein sequence ID" value="KAJ8306411.1"/>
    <property type="molecule type" value="Genomic_DNA"/>
</dbReference>
<name>A0ABQ9EME6_TEGGR</name>
<proteinExistence type="predicted"/>
<comment type="caution">
    <text evidence="1">The sequence shown here is derived from an EMBL/GenBank/DDBJ whole genome shotgun (WGS) entry which is preliminary data.</text>
</comment>
<evidence type="ECO:0000313" key="1">
    <source>
        <dbReference type="EMBL" id="KAJ8306411.1"/>
    </source>
</evidence>
<protein>
    <submittedName>
        <fullName evidence="1">Uncharacterized protein</fullName>
    </submittedName>
</protein>
<reference evidence="1 2" key="1">
    <citation type="submission" date="2022-12" db="EMBL/GenBank/DDBJ databases">
        <title>Chromosome-level genome of Tegillarca granosa.</title>
        <authorList>
            <person name="Kim J."/>
        </authorList>
    </citation>
    <scope>NUCLEOTIDE SEQUENCE [LARGE SCALE GENOMIC DNA]</scope>
    <source>
        <strain evidence="1">Teg-2019</strain>
        <tissue evidence="1">Adductor muscle</tissue>
    </source>
</reference>
<dbReference type="Proteomes" id="UP001217089">
    <property type="component" value="Unassembled WGS sequence"/>
</dbReference>
<organism evidence="1 2">
    <name type="scientific">Tegillarca granosa</name>
    <name type="common">Malaysian cockle</name>
    <name type="synonym">Anadara granosa</name>
    <dbReference type="NCBI Taxonomy" id="220873"/>
    <lineage>
        <taxon>Eukaryota</taxon>
        <taxon>Metazoa</taxon>
        <taxon>Spiralia</taxon>
        <taxon>Lophotrochozoa</taxon>
        <taxon>Mollusca</taxon>
        <taxon>Bivalvia</taxon>
        <taxon>Autobranchia</taxon>
        <taxon>Pteriomorphia</taxon>
        <taxon>Arcoida</taxon>
        <taxon>Arcoidea</taxon>
        <taxon>Arcidae</taxon>
        <taxon>Tegillarca</taxon>
    </lineage>
</organism>
<gene>
    <name evidence="1" type="ORF">KUTeg_016956</name>
</gene>
<sequence length="139" mass="16248">MADQLNVYTRNIQYNGLTSTNYNDIQPVKNFVWEEKAKSIKDLTTLCRPPFTARVHKGDISQFSSSWTPDNKNGDILQVLEIRRRKVVVIRKMQWERRTSEYVTGGKQIDVPATYKAKKKNCRFFITVLNRAMEVFIVT</sequence>
<accession>A0ABQ9EME6</accession>
<keyword evidence="2" id="KW-1185">Reference proteome</keyword>